<organism evidence="7 8">
    <name type="scientific">Cylindrobasidium torrendii FP15055 ss-10</name>
    <dbReference type="NCBI Taxonomy" id="1314674"/>
    <lineage>
        <taxon>Eukaryota</taxon>
        <taxon>Fungi</taxon>
        <taxon>Dikarya</taxon>
        <taxon>Basidiomycota</taxon>
        <taxon>Agaricomycotina</taxon>
        <taxon>Agaricomycetes</taxon>
        <taxon>Agaricomycetidae</taxon>
        <taxon>Agaricales</taxon>
        <taxon>Marasmiineae</taxon>
        <taxon>Physalacriaceae</taxon>
        <taxon>Cylindrobasidium</taxon>
    </lineage>
</organism>
<keyword evidence="5" id="KW-0663">Pyridoxal phosphate</keyword>
<protein>
    <submittedName>
        <fullName evidence="7">PLP-dependent transferase</fullName>
    </submittedName>
</protein>
<comment type="similarity">
    <text evidence="2">Belongs to the class-I pyridoxal-phosphate-dependent aminotransferase family.</text>
</comment>
<evidence type="ECO:0000259" key="6">
    <source>
        <dbReference type="Pfam" id="PF00155"/>
    </source>
</evidence>
<dbReference type="InterPro" id="IPR050859">
    <property type="entry name" value="Class-I_PLP-dep_aminotransf"/>
</dbReference>
<evidence type="ECO:0000256" key="3">
    <source>
        <dbReference type="ARBA" id="ARBA00022576"/>
    </source>
</evidence>
<feature type="domain" description="Aminotransferase class I/classII large" evidence="6">
    <location>
        <begin position="116"/>
        <end position="526"/>
    </location>
</feature>
<dbReference type="CDD" id="cd00609">
    <property type="entry name" value="AAT_like"/>
    <property type="match status" value="1"/>
</dbReference>
<dbReference type="AlphaFoldDB" id="A0A0D7BU93"/>
<dbReference type="EMBL" id="KN880434">
    <property type="protein sequence ID" value="KIY73729.1"/>
    <property type="molecule type" value="Genomic_DNA"/>
</dbReference>
<dbReference type="PANTHER" id="PTHR42790">
    <property type="entry name" value="AMINOTRANSFERASE"/>
    <property type="match status" value="1"/>
</dbReference>
<dbReference type="Proteomes" id="UP000054007">
    <property type="component" value="Unassembled WGS sequence"/>
</dbReference>
<evidence type="ECO:0000256" key="1">
    <source>
        <dbReference type="ARBA" id="ARBA00001933"/>
    </source>
</evidence>
<evidence type="ECO:0000256" key="2">
    <source>
        <dbReference type="ARBA" id="ARBA00007441"/>
    </source>
</evidence>
<evidence type="ECO:0000313" key="8">
    <source>
        <dbReference type="Proteomes" id="UP000054007"/>
    </source>
</evidence>
<dbReference type="InterPro" id="IPR004839">
    <property type="entry name" value="Aminotransferase_I/II_large"/>
</dbReference>
<name>A0A0D7BU93_9AGAR</name>
<dbReference type="InterPro" id="IPR015421">
    <property type="entry name" value="PyrdxlP-dep_Trfase_major"/>
</dbReference>
<dbReference type="GO" id="GO:1901605">
    <property type="term" value="P:alpha-amino acid metabolic process"/>
    <property type="evidence" value="ECO:0007669"/>
    <property type="project" value="TreeGrafter"/>
</dbReference>
<dbReference type="InterPro" id="IPR015424">
    <property type="entry name" value="PyrdxlP-dep_Trfase"/>
</dbReference>
<reference evidence="7 8" key="1">
    <citation type="journal article" date="2015" name="Fungal Genet. Biol.">
        <title>Evolution of novel wood decay mechanisms in Agaricales revealed by the genome sequences of Fistulina hepatica and Cylindrobasidium torrendii.</title>
        <authorList>
            <person name="Floudas D."/>
            <person name="Held B.W."/>
            <person name="Riley R."/>
            <person name="Nagy L.G."/>
            <person name="Koehler G."/>
            <person name="Ransdell A.S."/>
            <person name="Younus H."/>
            <person name="Chow J."/>
            <person name="Chiniquy J."/>
            <person name="Lipzen A."/>
            <person name="Tritt A."/>
            <person name="Sun H."/>
            <person name="Haridas S."/>
            <person name="LaButti K."/>
            <person name="Ohm R.A."/>
            <person name="Kues U."/>
            <person name="Blanchette R.A."/>
            <person name="Grigoriev I.V."/>
            <person name="Minto R.E."/>
            <person name="Hibbett D.S."/>
        </authorList>
    </citation>
    <scope>NUCLEOTIDE SEQUENCE [LARGE SCALE GENOMIC DNA]</scope>
    <source>
        <strain evidence="7 8">FP15055 ss-10</strain>
    </source>
</reference>
<dbReference type="Gene3D" id="3.40.640.10">
    <property type="entry name" value="Type I PLP-dependent aspartate aminotransferase-like (Major domain)"/>
    <property type="match status" value="1"/>
</dbReference>
<keyword evidence="4 7" id="KW-0808">Transferase</keyword>
<keyword evidence="8" id="KW-1185">Reference proteome</keyword>
<dbReference type="PANTHER" id="PTHR42790:SF1">
    <property type="entry name" value="AROMATIC AMINO ACID AMINOTRANSFERASE, HYPOTHETICAL (EUROFUNG)"/>
    <property type="match status" value="1"/>
</dbReference>
<dbReference type="STRING" id="1314674.A0A0D7BU93"/>
<keyword evidence="3" id="KW-0032">Aminotransferase</keyword>
<proteinExistence type="inferred from homology"/>
<gene>
    <name evidence="7" type="ORF">CYLTODRAFT_416757</name>
</gene>
<comment type="cofactor">
    <cofactor evidence="1">
        <name>pyridoxal 5'-phosphate</name>
        <dbReference type="ChEBI" id="CHEBI:597326"/>
    </cofactor>
</comment>
<dbReference type="GO" id="GO:0030170">
    <property type="term" value="F:pyridoxal phosphate binding"/>
    <property type="evidence" value="ECO:0007669"/>
    <property type="project" value="InterPro"/>
</dbReference>
<dbReference type="GO" id="GO:0008483">
    <property type="term" value="F:transaminase activity"/>
    <property type="evidence" value="ECO:0007669"/>
    <property type="project" value="UniProtKB-KW"/>
</dbReference>
<evidence type="ECO:0000256" key="5">
    <source>
        <dbReference type="ARBA" id="ARBA00022898"/>
    </source>
</evidence>
<evidence type="ECO:0000313" key="7">
    <source>
        <dbReference type="EMBL" id="KIY73729.1"/>
    </source>
</evidence>
<sequence>MSTHSEKYGGSIDLSHHLSDVAKNRELSPLKGLQKYMQKPGIISMAGGTPPTDYFPFAKLSGDLLVHDSFPLSSSSSSTSFSWLWKLFGVADKTKTDTVSVSKLPDVPGGLSLAALLQYGPATGDPHLAKAIREFSANVYQPAYSDWTTLVSVGNTEGWARVVQTLFNPGEGFLVSEWTYPSALAGARPYNLKPVPIGMDGEGMSAISLREVLEGWDESARGIKRPHVMYTVPVGQNPTGATMGAERKKAIYDICVEYDIIIVEDDPYYFLQQGEYVPRDARVDSREEHDAEKFIASLAPSFVKFDYQGRVIRLDTFSKTIAPGCRLGWFTCNPLFAERLERAGETTTQSPCGFGQAMVASLLTHWQYDGYIRWLQALRLQYKHRRDFLIDSLADEFHLDLSIGTSGFRNGSQVYNVSFKRASAFSEKHSAQDGRPIFSFVPPSSGMFVWLKLHLEDFVPPGSPSAKIGIKQLETNLWVAVAEAGVLLGPGLYFSATPVTDDMHGDGHFRLSFSSTTEEDFKRAAKLLSTTFRKFIKDL</sequence>
<dbReference type="SUPFAM" id="SSF53383">
    <property type="entry name" value="PLP-dependent transferases"/>
    <property type="match status" value="1"/>
</dbReference>
<accession>A0A0D7BU93</accession>
<evidence type="ECO:0000256" key="4">
    <source>
        <dbReference type="ARBA" id="ARBA00022679"/>
    </source>
</evidence>
<dbReference type="Pfam" id="PF00155">
    <property type="entry name" value="Aminotran_1_2"/>
    <property type="match status" value="1"/>
</dbReference>
<dbReference type="OrthoDB" id="691673at2759"/>